<feature type="domain" description="HTH lysR-type" evidence="5">
    <location>
        <begin position="9"/>
        <end position="66"/>
    </location>
</feature>
<dbReference type="PROSITE" id="PS50931">
    <property type="entry name" value="HTH_LYSR"/>
    <property type="match status" value="1"/>
</dbReference>
<dbReference type="PANTHER" id="PTHR30537:SF74">
    <property type="entry name" value="HTH-TYPE TRANSCRIPTIONAL REGULATOR TRPI"/>
    <property type="match status" value="1"/>
</dbReference>
<dbReference type="InterPro" id="IPR036390">
    <property type="entry name" value="WH_DNA-bd_sf"/>
</dbReference>
<comment type="similarity">
    <text evidence="1">Belongs to the LysR transcriptional regulatory family.</text>
</comment>
<evidence type="ECO:0000256" key="4">
    <source>
        <dbReference type="ARBA" id="ARBA00023163"/>
    </source>
</evidence>
<gene>
    <name evidence="6" type="ORF">HAQ05_25025</name>
</gene>
<dbReference type="Gene3D" id="1.10.10.10">
    <property type="entry name" value="Winged helix-like DNA-binding domain superfamily/Winged helix DNA-binding domain"/>
    <property type="match status" value="1"/>
</dbReference>
<evidence type="ECO:0000256" key="3">
    <source>
        <dbReference type="ARBA" id="ARBA00023125"/>
    </source>
</evidence>
<dbReference type="Gene3D" id="3.40.190.10">
    <property type="entry name" value="Periplasmic binding protein-like II"/>
    <property type="match status" value="2"/>
</dbReference>
<evidence type="ECO:0000313" key="7">
    <source>
        <dbReference type="Proteomes" id="UP000805841"/>
    </source>
</evidence>
<dbReference type="Proteomes" id="UP000805841">
    <property type="component" value="Unassembled WGS sequence"/>
</dbReference>
<dbReference type="Pfam" id="PF00126">
    <property type="entry name" value="HTH_1"/>
    <property type="match status" value="1"/>
</dbReference>
<dbReference type="PRINTS" id="PR00039">
    <property type="entry name" value="HTHLYSR"/>
</dbReference>
<organism evidence="6 7">
    <name type="scientific">Pseudomonas typographi</name>
    <dbReference type="NCBI Taxonomy" id="2715964"/>
    <lineage>
        <taxon>Bacteria</taxon>
        <taxon>Pseudomonadati</taxon>
        <taxon>Pseudomonadota</taxon>
        <taxon>Gammaproteobacteria</taxon>
        <taxon>Pseudomonadales</taxon>
        <taxon>Pseudomonadaceae</taxon>
        <taxon>Pseudomonas</taxon>
    </lineage>
</organism>
<evidence type="ECO:0000256" key="2">
    <source>
        <dbReference type="ARBA" id="ARBA00023015"/>
    </source>
</evidence>
<dbReference type="Pfam" id="PF03466">
    <property type="entry name" value="LysR_substrate"/>
    <property type="match status" value="1"/>
</dbReference>
<dbReference type="SUPFAM" id="SSF46785">
    <property type="entry name" value="Winged helix' DNA-binding domain"/>
    <property type="match status" value="1"/>
</dbReference>
<reference evidence="6 7" key="1">
    <citation type="journal article" date="2020" name="Insects">
        <title>Bacteria Belonging to Pseudomonas typographi sp. nov. from the Bark Beetle Ips typographus Have Genomic Potential to Aid in the Host Ecology.</title>
        <authorList>
            <person name="Peral-Aranega E."/>
            <person name="Saati-Santamaria Z."/>
            <person name="Kolarik M."/>
            <person name="Rivas R."/>
            <person name="Garcia-Fraile P."/>
        </authorList>
    </citation>
    <scope>NUCLEOTIDE SEQUENCE [LARGE SCALE GENOMIC DNA]</scope>
    <source>
        <strain evidence="6 7">CA3A</strain>
    </source>
</reference>
<evidence type="ECO:0000313" key="6">
    <source>
        <dbReference type="EMBL" id="MBD1601943.1"/>
    </source>
</evidence>
<evidence type="ECO:0000256" key="1">
    <source>
        <dbReference type="ARBA" id="ARBA00009437"/>
    </source>
</evidence>
<dbReference type="InterPro" id="IPR000847">
    <property type="entry name" value="LysR_HTH_N"/>
</dbReference>
<dbReference type="CDD" id="cd08432">
    <property type="entry name" value="PBP2_GcdR_TrpI_HvrB_AmpR_like"/>
    <property type="match status" value="1"/>
</dbReference>
<dbReference type="RefSeq" id="WP_190426105.1">
    <property type="nucleotide sequence ID" value="NZ_JAAOCA010000046.1"/>
</dbReference>
<protein>
    <submittedName>
        <fullName evidence="6">LysR family transcriptional regulator</fullName>
    </submittedName>
</protein>
<sequence>MERLRRRLPPLTALVVFEAAARLQSFTLAAQEMCITQAAVSRQVRLLEGHLGNPLFIRNHRSVALTTAGQRLFEAVDESLERIAQASTEIRSDASGAVTIAATVCMATYWLMPRLDAFQQQHPQVALRLFALDREVDLRAENVDMAITCGNEGQRHGVRMSHLMDEVLVPLCSPGYLQGRTLSEPQQLLGERLLNLDREHWRGFNWAVADWGAWFDQMNVRGVLPPARLAFNNHAQQIQATVDGRGIALGSPHMLADLLVDGRLVEALPQRYATRRGYYLAVNEHSSRPRAVAALHTWLQGEGHAATA</sequence>
<keyword evidence="2" id="KW-0805">Transcription regulation</keyword>
<accession>A0ABR7Z9H2</accession>
<keyword evidence="3" id="KW-0238">DNA-binding</keyword>
<dbReference type="PANTHER" id="PTHR30537">
    <property type="entry name" value="HTH-TYPE TRANSCRIPTIONAL REGULATOR"/>
    <property type="match status" value="1"/>
</dbReference>
<dbReference type="InterPro" id="IPR036388">
    <property type="entry name" value="WH-like_DNA-bd_sf"/>
</dbReference>
<keyword evidence="4" id="KW-0804">Transcription</keyword>
<dbReference type="InterPro" id="IPR005119">
    <property type="entry name" value="LysR_subst-bd"/>
</dbReference>
<evidence type="ECO:0000259" key="5">
    <source>
        <dbReference type="PROSITE" id="PS50931"/>
    </source>
</evidence>
<dbReference type="SUPFAM" id="SSF53850">
    <property type="entry name" value="Periplasmic binding protein-like II"/>
    <property type="match status" value="1"/>
</dbReference>
<dbReference type="InterPro" id="IPR058163">
    <property type="entry name" value="LysR-type_TF_proteobact-type"/>
</dbReference>
<proteinExistence type="inferred from homology"/>
<comment type="caution">
    <text evidence="6">The sequence shown here is derived from an EMBL/GenBank/DDBJ whole genome shotgun (WGS) entry which is preliminary data.</text>
</comment>
<dbReference type="EMBL" id="JAAOCA010000046">
    <property type="protein sequence ID" value="MBD1601943.1"/>
    <property type="molecule type" value="Genomic_DNA"/>
</dbReference>
<keyword evidence="7" id="KW-1185">Reference proteome</keyword>
<name>A0ABR7Z9H2_9PSED</name>